<reference evidence="3" key="1">
    <citation type="submission" date="2023-10" db="EMBL/GenBank/DDBJ databases">
        <authorList>
            <person name="Chen Y."/>
            <person name="Shah S."/>
            <person name="Dougan E. K."/>
            <person name="Thang M."/>
            <person name="Chan C."/>
        </authorList>
    </citation>
    <scope>NUCLEOTIDE SEQUENCE [LARGE SCALE GENOMIC DNA]</scope>
</reference>
<dbReference type="EMBL" id="CAUYUJ010016636">
    <property type="protein sequence ID" value="CAK0867374.1"/>
    <property type="molecule type" value="Genomic_DNA"/>
</dbReference>
<feature type="chain" id="PRO_5045194282" evidence="2">
    <location>
        <begin position="23"/>
        <end position="78"/>
    </location>
</feature>
<proteinExistence type="predicted"/>
<dbReference type="Proteomes" id="UP001189429">
    <property type="component" value="Unassembled WGS sequence"/>
</dbReference>
<sequence>MAAALGVVGAMLLLAPLKGLVAEAGGAAGEELMWQTRLLALCLLAFAVALDGLHQVLAVARAGFFWGADVLGEAEDIV</sequence>
<name>A0ABN9V3J7_9DINO</name>
<evidence type="ECO:0000313" key="3">
    <source>
        <dbReference type="EMBL" id="CAK0867374.1"/>
    </source>
</evidence>
<comment type="caution">
    <text evidence="3">The sequence shown here is derived from an EMBL/GenBank/DDBJ whole genome shotgun (WGS) entry which is preliminary data.</text>
</comment>
<protein>
    <submittedName>
        <fullName evidence="3">Uncharacterized protein</fullName>
    </submittedName>
</protein>
<keyword evidence="1" id="KW-0812">Transmembrane</keyword>
<feature type="signal peptide" evidence="2">
    <location>
        <begin position="1"/>
        <end position="22"/>
    </location>
</feature>
<feature type="transmembrane region" description="Helical" evidence="1">
    <location>
        <begin position="32"/>
        <end position="53"/>
    </location>
</feature>
<accession>A0ABN9V3J7</accession>
<evidence type="ECO:0000256" key="1">
    <source>
        <dbReference type="SAM" id="Phobius"/>
    </source>
</evidence>
<evidence type="ECO:0000313" key="4">
    <source>
        <dbReference type="Proteomes" id="UP001189429"/>
    </source>
</evidence>
<organism evidence="3 4">
    <name type="scientific">Prorocentrum cordatum</name>
    <dbReference type="NCBI Taxonomy" id="2364126"/>
    <lineage>
        <taxon>Eukaryota</taxon>
        <taxon>Sar</taxon>
        <taxon>Alveolata</taxon>
        <taxon>Dinophyceae</taxon>
        <taxon>Prorocentrales</taxon>
        <taxon>Prorocentraceae</taxon>
        <taxon>Prorocentrum</taxon>
    </lineage>
</organism>
<evidence type="ECO:0000256" key="2">
    <source>
        <dbReference type="SAM" id="SignalP"/>
    </source>
</evidence>
<keyword evidence="1" id="KW-0472">Membrane</keyword>
<keyword evidence="1" id="KW-1133">Transmembrane helix</keyword>
<keyword evidence="4" id="KW-1185">Reference proteome</keyword>
<gene>
    <name evidence="3" type="ORF">PCOR1329_LOCUS54328</name>
</gene>
<keyword evidence="2" id="KW-0732">Signal</keyword>